<protein>
    <submittedName>
        <fullName evidence="4">Ovule protein</fullName>
    </submittedName>
</protein>
<evidence type="ECO:0000313" key="2">
    <source>
        <dbReference type="EMBL" id="VDM35771.1"/>
    </source>
</evidence>
<organism evidence="4">
    <name type="scientific">Hydatigena taeniaeformis</name>
    <name type="common">Feline tapeworm</name>
    <name type="synonym">Taenia taeniaeformis</name>
    <dbReference type="NCBI Taxonomy" id="6205"/>
    <lineage>
        <taxon>Eukaryota</taxon>
        <taxon>Metazoa</taxon>
        <taxon>Spiralia</taxon>
        <taxon>Lophotrochozoa</taxon>
        <taxon>Platyhelminthes</taxon>
        <taxon>Cestoda</taxon>
        <taxon>Eucestoda</taxon>
        <taxon>Cyclophyllidea</taxon>
        <taxon>Taeniidae</taxon>
        <taxon>Hydatigera</taxon>
    </lineage>
</organism>
<evidence type="ECO:0000313" key="3">
    <source>
        <dbReference type="Proteomes" id="UP000274429"/>
    </source>
</evidence>
<evidence type="ECO:0000313" key="4">
    <source>
        <dbReference type="WBParaSite" id="TTAC_0001080801-mRNA-1"/>
    </source>
</evidence>
<proteinExistence type="predicted"/>
<gene>
    <name evidence="2" type="ORF">TTAC_LOCUS10791</name>
</gene>
<dbReference type="AlphaFoldDB" id="A0A0R3XB81"/>
<keyword evidence="3" id="KW-1185">Reference proteome</keyword>
<dbReference type="OrthoDB" id="6278519at2759"/>
<dbReference type="WBParaSite" id="TTAC_0001080801-mRNA-1">
    <property type="protein sequence ID" value="TTAC_0001080801-mRNA-1"/>
    <property type="gene ID" value="TTAC_0001080801"/>
</dbReference>
<dbReference type="STRING" id="6205.A0A0R3XB81"/>
<reference evidence="4" key="1">
    <citation type="submission" date="2017-02" db="UniProtKB">
        <authorList>
            <consortium name="WormBaseParasite"/>
        </authorList>
    </citation>
    <scope>IDENTIFICATION</scope>
</reference>
<dbReference type="Proteomes" id="UP000274429">
    <property type="component" value="Unassembled WGS sequence"/>
</dbReference>
<feature type="compositionally biased region" description="Pro residues" evidence="1">
    <location>
        <begin position="1"/>
        <end position="18"/>
    </location>
</feature>
<reference evidence="2 3" key="2">
    <citation type="submission" date="2018-11" db="EMBL/GenBank/DDBJ databases">
        <authorList>
            <consortium name="Pathogen Informatics"/>
        </authorList>
    </citation>
    <scope>NUCLEOTIDE SEQUENCE [LARGE SCALE GENOMIC DNA]</scope>
</reference>
<dbReference type="EMBL" id="UYWX01022246">
    <property type="protein sequence ID" value="VDM35771.1"/>
    <property type="molecule type" value="Genomic_DNA"/>
</dbReference>
<name>A0A0R3XB81_HYDTA</name>
<feature type="region of interest" description="Disordered" evidence="1">
    <location>
        <begin position="1"/>
        <end position="44"/>
    </location>
</feature>
<evidence type="ECO:0000256" key="1">
    <source>
        <dbReference type="SAM" id="MobiDB-lite"/>
    </source>
</evidence>
<feature type="compositionally biased region" description="Polar residues" evidence="1">
    <location>
        <begin position="21"/>
        <end position="44"/>
    </location>
</feature>
<accession>A0A0R3XB81</accession>
<sequence length="192" mass="20656">MPPPPPMAMSLPPPPMPNCPQSSVGSSLSQTAHPLHQPPSTHSNNLYGAVPMAVPRFCPPYSPPINSPLYQFQQPPFMTGFTASHRPAQQVASSTCNQDPNYAPQPATFQPEINPPAPSVSTCNQDFLPSHLYFSLQPPIQEIKLDHPSTDIPPAFTLTFAGPVDAPVCGDNKSNSQPNYTTGTFLCTQIIP</sequence>